<dbReference type="PANTHER" id="PTHR34315:SF9">
    <property type="entry name" value="INTRADIOL RING-CLEAVAGE DIOXYGENASES DOMAIN-CONTAINING PROTEIN-RELATED"/>
    <property type="match status" value="1"/>
</dbReference>
<sequence>MNATVLPNNTVTGGSVAHVGQIFWDQDLIDAVEATYPYNTNNVTLTTNAEDRVFSDETENSDSDPVLEYVMLGDKLEHGLLAWITIAANVSASYDPSYGFVYTASGGVAESGGSDTPDGGVGGAGNFSMSGLPSGSGVPTGALPSGTVSAA</sequence>
<proteinExistence type="predicted"/>
<keyword evidence="3" id="KW-1185">Reference proteome</keyword>
<dbReference type="InterPro" id="IPR015889">
    <property type="entry name" value="Intradiol_dOase_core"/>
</dbReference>
<feature type="region of interest" description="Disordered" evidence="1">
    <location>
        <begin position="111"/>
        <end position="151"/>
    </location>
</feature>
<dbReference type="SUPFAM" id="SSF49482">
    <property type="entry name" value="Aromatic compound dioxygenase"/>
    <property type="match status" value="1"/>
</dbReference>
<reference evidence="2 3" key="1">
    <citation type="journal article" date="2016" name="Nat. Commun.">
        <title>Ectomycorrhizal ecology is imprinted in the genome of the dominant symbiotic fungus Cenococcum geophilum.</title>
        <authorList>
            <consortium name="DOE Joint Genome Institute"/>
            <person name="Peter M."/>
            <person name="Kohler A."/>
            <person name="Ohm R.A."/>
            <person name="Kuo A."/>
            <person name="Krutzmann J."/>
            <person name="Morin E."/>
            <person name="Arend M."/>
            <person name="Barry K.W."/>
            <person name="Binder M."/>
            <person name="Choi C."/>
            <person name="Clum A."/>
            <person name="Copeland A."/>
            <person name="Grisel N."/>
            <person name="Haridas S."/>
            <person name="Kipfer T."/>
            <person name="LaButti K."/>
            <person name="Lindquist E."/>
            <person name="Lipzen A."/>
            <person name="Maire R."/>
            <person name="Meier B."/>
            <person name="Mihaltcheva S."/>
            <person name="Molinier V."/>
            <person name="Murat C."/>
            <person name="Poggeler S."/>
            <person name="Quandt C.A."/>
            <person name="Sperisen C."/>
            <person name="Tritt A."/>
            <person name="Tisserant E."/>
            <person name="Crous P.W."/>
            <person name="Henrissat B."/>
            <person name="Nehls U."/>
            <person name="Egli S."/>
            <person name="Spatafora J.W."/>
            <person name="Grigoriev I.V."/>
            <person name="Martin F.M."/>
        </authorList>
    </citation>
    <scope>NUCLEOTIDE SEQUENCE [LARGE SCALE GENOMIC DNA]</scope>
    <source>
        <strain evidence="2 3">CBS 207.34</strain>
    </source>
</reference>
<dbReference type="PANTHER" id="PTHR34315">
    <property type="match status" value="1"/>
</dbReference>
<protein>
    <submittedName>
        <fullName evidence="2">Uncharacterized protein</fullName>
    </submittedName>
</protein>
<dbReference type="OrthoDB" id="121380at2759"/>
<evidence type="ECO:0000313" key="3">
    <source>
        <dbReference type="Proteomes" id="UP000250140"/>
    </source>
</evidence>
<gene>
    <name evidence="2" type="ORF">AOQ84DRAFT_380169</name>
</gene>
<evidence type="ECO:0000256" key="1">
    <source>
        <dbReference type="SAM" id="MobiDB-lite"/>
    </source>
</evidence>
<dbReference type="GO" id="GO:0005506">
    <property type="term" value="F:iron ion binding"/>
    <property type="evidence" value="ECO:0007669"/>
    <property type="project" value="InterPro"/>
</dbReference>
<name>A0A8E2EUE0_9PEZI</name>
<organism evidence="2 3">
    <name type="scientific">Glonium stellatum</name>
    <dbReference type="NCBI Taxonomy" id="574774"/>
    <lineage>
        <taxon>Eukaryota</taxon>
        <taxon>Fungi</taxon>
        <taxon>Dikarya</taxon>
        <taxon>Ascomycota</taxon>
        <taxon>Pezizomycotina</taxon>
        <taxon>Dothideomycetes</taxon>
        <taxon>Pleosporomycetidae</taxon>
        <taxon>Gloniales</taxon>
        <taxon>Gloniaceae</taxon>
        <taxon>Glonium</taxon>
    </lineage>
</organism>
<dbReference type="GO" id="GO:0016702">
    <property type="term" value="F:oxidoreductase activity, acting on single donors with incorporation of molecular oxygen, incorporation of two atoms of oxygen"/>
    <property type="evidence" value="ECO:0007669"/>
    <property type="project" value="InterPro"/>
</dbReference>
<accession>A0A8E2EUE0</accession>
<evidence type="ECO:0000313" key="2">
    <source>
        <dbReference type="EMBL" id="OCL04853.1"/>
    </source>
</evidence>
<dbReference type="AlphaFoldDB" id="A0A8E2EUE0"/>
<dbReference type="Proteomes" id="UP000250140">
    <property type="component" value="Unassembled WGS sequence"/>
</dbReference>
<dbReference type="EMBL" id="KV750419">
    <property type="protein sequence ID" value="OCL04853.1"/>
    <property type="molecule type" value="Genomic_DNA"/>
</dbReference>